<dbReference type="InterPro" id="IPR003482">
    <property type="entry name" value="Whib"/>
</dbReference>
<accession>A0ABP6E047</accession>
<evidence type="ECO:0000256" key="7">
    <source>
        <dbReference type="ARBA" id="ARBA00023015"/>
    </source>
</evidence>
<comment type="PTM">
    <text evidence="11">Upon Fe-S cluster removal intramolecular disulfide bonds are formed.</text>
</comment>
<evidence type="ECO:0000256" key="10">
    <source>
        <dbReference type="ARBA" id="ARBA00023163"/>
    </source>
</evidence>
<keyword evidence="7 11" id="KW-0805">Transcription regulation</keyword>
<comment type="function">
    <text evidence="11">Acts as a transcriptional regulator. Probably redox-responsive. The apo- but not holo-form probably binds DNA.</text>
</comment>
<keyword evidence="14" id="KW-1185">Reference proteome</keyword>
<evidence type="ECO:0000259" key="12">
    <source>
        <dbReference type="PROSITE" id="PS51674"/>
    </source>
</evidence>
<gene>
    <name evidence="11" type="primary">whiB</name>
    <name evidence="13" type="ORF">GCM10010412_021580</name>
</gene>
<dbReference type="EMBL" id="BAAATE010000004">
    <property type="protein sequence ID" value="GAA2653452.1"/>
    <property type="molecule type" value="Genomic_DNA"/>
</dbReference>
<feature type="binding site" evidence="11">
    <location>
        <position position="39"/>
    </location>
    <ligand>
        <name>[4Fe-4S] cluster</name>
        <dbReference type="ChEBI" id="CHEBI:49883"/>
    </ligand>
</feature>
<comment type="similarity">
    <text evidence="2 11">Belongs to the WhiB family.</text>
</comment>
<protein>
    <recommendedName>
        <fullName evidence="11">Transcriptional regulator WhiB</fullName>
    </recommendedName>
</protein>
<name>A0ABP6E047_9ACTN</name>
<keyword evidence="9 11" id="KW-1015">Disulfide bond</keyword>
<dbReference type="PROSITE" id="PS51674">
    <property type="entry name" value="4FE4S_WBL"/>
    <property type="match status" value="1"/>
</dbReference>
<feature type="domain" description="4Fe-4S Wbl-type" evidence="12">
    <location>
        <begin position="12"/>
        <end position="69"/>
    </location>
</feature>
<keyword evidence="8 11" id="KW-0238">DNA-binding</keyword>
<dbReference type="Pfam" id="PF02467">
    <property type="entry name" value="Whib"/>
    <property type="match status" value="1"/>
</dbReference>
<comment type="PTM">
    <text evidence="11">The Fe-S cluster can be nitrosylated by nitric oxide (NO).</text>
</comment>
<feature type="binding site" evidence="11">
    <location>
        <position position="36"/>
    </location>
    <ligand>
        <name>[4Fe-4S] cluster</name>
        <dbReference type="ChEBI" id="CHEBI:49883"/>
    </ligand>
</feature>
<evidence type="ECO:0000256" key="4">
    <source>
        <dbReference type="ARBA" id="ARBA00022723"/>
    </source>
</evidence>
<evidence type="ECO:0000313" key="13">
    <source>
        <dbReference type="EMBL" id="GAA2653452.1"/>
    </source>
</evidence>
<dbReference type="RefSeq" id="WP_346145477.1">
    <property type="nucleotide sequence ID" value="NZ_BAAATE010000004.1"/>
</dbReference>
<evidence type="ECO:0000256" key="11">
    <source>
        <dbReference type="HAMAP-Rule" id="MF_01479"/>
    </source>
</evidence>
<evidence type="ECO:0000256" key="2">
    <source>
        <dbReference type="ARBA" id="ARBA00006597"/>
    </source>
</evidence>
<organism evidence="13 14">
    <name type="scientific">Nonomuraea recticatena</name>
    <dbReference type="NCBI Taxonomy" id="46178"/>
    <lineage>
        <taxon>Bacteria</taxon>
        <taxon>Bacillati</taxon>
        <taxon>Actinomycetota</taxon>
        <taxon>Actinomycetes</taxon>
        <taxon>Streptosporangiales</taxon>
        <taxon>Streptosporangiaceae</taxon>
        <taxon>Nonomuraea</taxon>
    </lineage>
</organism>
<proteinExistence type="inferred from homology"/>
<dbReference type="HAMAP" id="MF_01479">
    <property type="entry name" value="WhiB"/>
    <property type="match status" value="1"/>
</dbReference>
<comment type="cofactor">
    <cofactor evidence="11">
        <name>[4Fe-4S] cluster</name>
        <dbReference type="ChEBI" id="CHEBI:49883"/>
    </cofactor>
    <text evidence="11">Binds 1 [4Fe-4S] cluster per subunit. Following nitrosylation of the [4Fe-4S] cluster binds 1 [4Fe-8(NO)] cluster per subunit.</text>
</comment>
<feature type="binding site" evidence="11">
    <location>
        <position position="45"/>
    </location>
    <ligand>
        <name>[4Fe-4S] cluster</name>
        <dbReference type="ChEBI" id="CHEBI:49883"/>
    </ligand>
</feature>
<feature type="binding site" evidence="11">
    <location>
        <position position="13"/>
    </location>
    <ligand>
        <name>[4Fe-4S] cluster</name>
        <dbReference type="ChEBI" id="CHEBI:49883"/>
    </ligand>
</feature>
<evidence type="ECO:0000256" key="3">
    <source>
        <dbReference type="ARBA" id="ARBA00022485"/>
    </source>
</evidence>
<evidence type="ECO:0000256" key="9">
    <source>
        <dbReference type="ARBA" id="ARBA00023157"/>
    </source>
</evidence>
<dbReference type="Proteomes" id="UP001501666">
    <property type="component" value="Unassembled WGS sequence"/>
</dbReference>
<evidence type="ECO:0000313" key="14">
    <source>
        <dbReference type="Proteomes" id="UP001501666"/>
    </source>
</evidence>
<evidence type="ECO:0000256" key="5">
    <source>
        <dbReference type="ARBA" id="ARBA00023004"/>
    </source>
</evidence>
<evidence type="ECO:0000256" key="8">
    <source>
        <dbReference type="ARBA" id="ARBA00023125"/>
    </source>
</evidence>
<sequence>MKGGPPWWSLAACAGSDPDLFYPPHGAASPEAMRICRACPVRTECLIHCLLHGETYGIWGGTTEAERRKICRAVTKCP</sequence>
<comment type="subcellular location">
    <subcellularLocation>
        <location evidence="1 11">Cytoplasm</location>
    </subcellularLocation>
</comment>
<keyword evidence="3 11" id="KW-0004">4Fe-4S</keyword>
<reference evidence="14" key="1">
    <citation type="journal article" date="2019" name="Int. J. Syst. Evol. Microbiol.">
        <title>The Global Catalogue of Microorganisms (GCM) 10K type strain sequencing project: providing services to taxonomists for standard genome sequencing and annotation.</title>
        <authorList>
            <consortium name="The Broad Institute Genomics Platform"/>
            <consortium name="The Broad Institute Genome Sequencing Center for Infectious Disease"/>
            <person name="Wu L."/>
            <person name="Ma J."/>
        </authorList>
    </citation>
    <scope>NUCLEOTIDE SEQUENCE [LARGE SCALE GENOMIC DNA]</scope>
    <source>
        <strain evidence="14">JCM 6835</strain>
    </source>
</reference>
<dbReference type="PANTHER" id="PTHR38839">
    <property type="entry name" value="TRANSCRIPTIONAL REGULATOR WHID-RELATED"/>
    <property type="match status" value="1"/>
</dbReference>
<dbReference type="InterPro" id="IPR034768">
    <property type="entry name" value="4FE4S_WBL"/>
</dbReference>
<keyword evidence="6 11" id="KW-0411">Iron-sulfur</keyword>
<keyword evidence="5 11" id="KW-0408">Iron</keyword>
<keyword evidence="4 11" id="KW-0479">Metal-binding</keyword>
<keyword evidence="10 11" id="KW-0804">Transcription</keyword>
<evidence type="ECO:0000256" key="6">
    <source>
        <dbReference type="ARBA" id="ARBA00023014"/>
    </source>
</evidence>
<comment type="caution">
    <text evidence="13">The sequence shown here is derived from an EMBL/GenBank/DDBJ whole genome shotgun (WGS) entry which is preliminary data.</text>
</comment>
<evidence type="ECO:0000256" key="1">
    <source>
        <dbReference type="ARBA" id="ARBA00004496"/>
    </source>
</evidence>
<keyword evidence="11" id="KW-0963">Cytoplasm</keyword>